<dbReference type="NCBIfam" id="TIGR02050">
    <property type="entry name" value="gshA_cyan_rel"/>
    <property type="match status" value="1"/>
</dbReference>
<keyword evidence="1 5" id="KW-0436">Ligase</keyword>
<keyword evidence="2 5" id="KW-0547">Nucleotide-binding</keyword>
<dbReference type="NCBIfam" id="NF010044">
    <property type="entry name" value="PRK13517.1-4"/>
    <property type="match status" value="1"/>
</dbReference>
<evidence type="ECO:0000256" key="2">
    <source>
        <dbReference type="ARBA" id="ARBA00022741"/>
    </source>
</evidence>
<accession>A0A6N2RRY2</accession>
<dbReference type="GO" id="GO:0005524">
    <property type="term" value="F:ATP binding"/>
    <property type="evidence" value="ECO:0007669"/>
    <property type="project" value="UniProtKB-KW"/>
</dbReference>
<dbReference type="SUPFAM" id="SSF55931">
    <property type="entry name" value="Glutamine synthetase/guanido kinase"/>
    <property type="match status" value="1"/>
</dbReference>
<dbReference type="HAMAP" id="MF_01609">
    <property type="entry name" value="Glu_cys_ligase_2"/>
    <property type="match status" value="1"/>
</dbReference>
<evidence type="ECO:0000313" key="6">
    <source>
        <dbReference type="EMBL" id="VYS82891.1"/>
    </source>
</evidence>
<dbReference type="NCBIfam" id="NF010042">
    <property type="entry name" value="PRK13517.1-2"/>
    <property type="match status" value="1"/>
</dbReference>
<dbReference type="InterPro" id="IPR014746">
    <property type="entry name" value="Gln_synth/guanido_kin_cat_dom"/>
</dbReference>
<evidence type="ECO:0000256" key="3">
    <source>
        <dbReference type="ARBA" id="ARBA00022840"/>
    </source>
</evidence>
<comment type="function">
    <text evidence="5">ATP-dependent carboxylate-amine ligase which exhibits weak glutamate--cysteine ligase activity.</text>
</comment>
<dbReference type="AlphaFoldDB" id="A0A6N2RRY2"/>
<dbReference type="PANTHER" id="PTHR36510:SF1">
    <property type="entry name" value="GLUTAMATE--CYSTEINE LIGASE 2-RELATED"/>
    <property type="match status" value="1"/>
</dbReference>
<comment type="similarity">
    <text evidence="5">Belongs to the glutamate--cysteine ligase type 2 family. YbdK subfamily.</text>
</comment>
<dbReference type="EC" id="6.3.2.2" evidence="5"/>
<protein>
    <recommendedName>
        <fullName evidence="5">Putative glutamate--cysteine ligase 2</fullName>
        <ecNumber evidence="5">6.3.2.2</ecNumber>
    </recommendedName>
    <alternativeName>
        <fullName evidence="5">Gamma-glutamylcysteine synthetase 2</fullName>
        <shortName evidence="5">GCS 2</shortName>
        <shortName evidence="5">Gamma-GCS 2</shortName>
    </alternativeName>
</protein>
<dbReference type="InterPro" id="IPR050141">
    <property type="entry name" value="GCL_type2/YbdK_subfam"/>
</dbReference>
<sequence length="398" mass="44446">MAISFAQSERSTLGVEWELQLIDIDSEDLRQCAQAIITQVCAQYPGNTLVHGEMLRNTVELVSRKQTRVRDAIADLNEGLEMLEPITSALRVDLTSAGSHPFANPAHQRVSDSKRYAELVNRTQFWGRQMLIFGTHVHVGIEERAKVLPLLAFLSTQLGQIQALTASSPYWAGTDTGYCDNRAMVFQQLPTAGVPQLFTRWEELEHYTRDMMHTGIISNFDEIRWDIRPSPRLGTLEVRVCDSSSNAAEIGAIAALIHCLVEYGSRALDRGEELPTTSPWFLAENKWRAARYGMDATLIEDIHGNERHIDELLDETIEKLRPVAEDLDCAEELDFISTMRSIGVGYQRQKAVADACGSLEAVVSHLRAETRAGHPLDPRVTIDAFTEGAHTPRSGNHN</sequence>
<proteinExistence type="inferred from homology"/>
<dbReference type="GO" id="GO:0004357">
    <property type="term" value="F:glutamate-cysteine ligase activity"/>
    <property type="evidence" value="ECO:0007669"/>
    <property type="project" value="UniProtKB-EC"/>
</dbReference>
<evidence type="ECO:0000256" key="1">
    <source>
        <dbReference type="ARBA" id="ARBA00022598"/>
    </source>
</evidence>
<evidence type="ECO:0000256" key="5">
    <source>
        <dbReference type="HAMAP-Rule" id="MF_01609"/>
    </source>
</evidence>
<name>A0A6N2RRY2_9ACTO</name>
<dbReference type="Gene3D" id="3.30.590.20">
    <property type="match status" value="1"/>
</dbReference>
<dbReference type="Pfam" id="PF04107">
    <property type="entry name" value="GCS2"/>
    <property type="match status" value="1"/>
</dbReference>
<comment type="catalytic activity">
    <reaction evidence="4 5">
        <text>L-cysteine + L-glutamate + ATP = gamma-L-glutamyl-L-cysteine + ADP + phosphate + H(+)</text>
        <dbReference type="Rhea" id="RHEA:13285"/>
        <dbReference type="ChEBI" id="CHEBI:15378"/>
        <dbReference type="ChEBI" id="CHEBI:29985"/>
        <dbReference type="ChEBI" id="CHEBI:30616"/>
        <dbReference type="ChEBI" id="CHEBI:35235"/>
        <dbReference type="ChEBI" id="CHEBI:43474"/>
        <dbReference type="ChEBI" id="CHEBI:58173"/>
        <dbReference type="ChEBI" id="CHEBI:456216"/>
        <dbReference type="EC" id="6.3.2.2"/>
    </reaction>
</comment>
<dbReference type="EMBL" id="CACRSM010000002">
    <property type="protein sequence ID" value="VYS82891.1"/>
    <property type="molecule type" value="Genomic_DNA"/>
</dbReference>
<gene>
    <name evidence="6" type="primary">ybdK</name>
    <name evidence="6" type="ORF">AOLFYP35_00465</name>
</gene>
<reference evidence="6" key="1">
    <citation type="submission" date="2019-11" db="EMBL/GenBank/DDBJ databases">
        <authorList>
            <person name="Feng L."/>
        </authorList>
    </citation>
    <scope>NUCLEOTIDE SEQUENCE</scope>
    <source>
        <strain evidence="6">AodontolyticusLFYP35</strain>
    </source>
</reference>
<dbReference type="PANTHER" id="PTHR36510">
    <property type="entry name" value="GLUTAMATE--CYSTEINE LIGASE 2-RELATED"/>
    <property type="match status" value="1"/>
</dbReference>
<dbReference type="InterPro" id="IPR011793">
    <property type="entry name" value="YbdK"/>
</dbReference>
<dbReference type="InterPro" id="IPR006336">
    <property type="entry name" value="GCS2"/>
</dbReference>
<evidence type="ECO:0000256" key="4">
    <source>
        <dbReference type="ARBA" id="ARBA00048819"/>
    </source>
</evidence>
<organism evidence="6">
    <name type="scientific">Schaalia odontolytica</name>
    <dbReference type="NCBI Taxonomy" id="1660"/>
    <lineage>
        <taxon>Bacteria</taxon>
        <taxon>Bacillati</taxon>
        <taxon>Actinomycetota</taxon>
        <taxon>Actinomycetes</taxon>
        <taxon>Actinomycetales</taxon>
        <taxon>Actinomycetaceae</taxon>
        <taxon>Schaalia</taxon>
    </lineage>
</organism>
<keyword evidence="3 5" id="KW-0067">ATP-binding</keyword>
<dbReference type="GO" id="GO:0042398">
    <property type="term" value="P:modified amino acid biosynthetic process"/>
    <property type="evidence" value="ECO:0007669"/>
    <property type="project" value="InterPro"/>
</dbReference>